<protein>
    <recommendedName>
        <fullName evidence="3">Transposase</fullName>
    </recommendedName>
</protein>
<comment type="caution">
    <text evidence="1">The sequence shown here is derived from an EMBL/GenBank/DDBJ whole genome shotgun (WGS) entry which is preliminary data.</text>
</comment>
<evidence type="ECO:0000313" key="1">
    <source>
        <dbReference type="EMBL" id="MFC3885258.1"/>
    </source>
</evidence>
<sequence>MAQQILAEIGTYVEKQFKSAARLCSWAAWCRDIMKVRVNESLPKERNVCRLRRRLF</sequence>
<dbReference type="EMBL" id="JBHRZT010000068">
    <property type="protein sequence ID" value="MFC3885258.1"/>
    <property type="molecule type" value="Genomic_DNA"/>
</dbReference>
<accession>A0ABV8B4M1</accession>
<evidence type="ECO:0008006" key="3">
    <source>
        <dbReference type="Google" id="ProtNLM"/>
    </source>
</evidence>
<dbReference type="Proteomes" id="UP001595752">
    <property type="component" value="Unassembled WGS sequence"/>
</dbReference>
<gene>
    <name evidence="1" type="ORF">ACFOU2_17970</name>
</gene>
<keyword evidence="2" id="KW-1185">Reference proteome</keyword>
<dbReference type="RefSeq" id="WP_377917505.1">
    <property type="nucleotide sequence ID" value="NZ_JBHRZT010000068.1"/>
</dbReference>
<organism evidence="1 2">
    <name type="scientific">Bacillus songklensis</name>
    <dbReference type="NCBI Taxonomy" id="1069116"/>
    <lineage>
        <taxon>Bacteria</taxon>
        <taxon>Bacillati</taxon>
        <taxon>Bacillota</taxon>
        <taxon>Bacilli</taxon>
        <taxon>Bacillales</taxon>
        <taxon>Bacillaceae</taxon>
        <taxon>Bacillus</taxon>
    </lineage>
</organism>
<evidence type="ECO:0000313" key="2">
    <source>
        <dbReference type="Proteomes" id="UP001595752"/>
    </source>
</evidence>
<name>A0ABV8B4M1_9BACI</name>
<proteinExistence type="predicted"/>
<reference evidence="2" key="1">
    <citation type="journal article" date="2019" name="Int. J. Syst. Evol. Microbiol.">
        <title>The Global Catalogue of Microorganisms (GCM) 10K type strain sequencing project: providing services to taxonomists for standard genome sequencing and annotation.</title>
        <authorList>
            <consortium name="The Broad Institute Genomics Platform"/>
            <consortium name="The Broad Institute Genome Sequencing Center for Infectious Disease"/>
            <person name="Wu L."/>
            <person name="Ma J."/>
        </authorList>
    </citation>
    <scope>NUCLEOTIDE SEQUENCE [LARGE SCALE GENOMIC DNA]</scope>
    <source>
        <strain evidence="2">CCUG 61889</strain>
    </source>
</reference>